<dbReference type="SUPFAM" id="SSF55073">
    <property type="entry name" value="Nucleotide cyclase"/>
    <property type="match status" value="1"/>
</dbReference>
<dbReference type="InterPro" id="IPR012675">
    <property type="entry name" value="Beta-grasp_dom_sf"/>
</dbReference>
<feature type="transmembrane region" description="Helical" evidence="4">
    <location>
        <begin position="7"/>
        <end position="31"/>
    </location>
</feature>
<evidence type="ECO:0000313" key="6">
    <source>
        <dbReference type="EMBL" id="SJZ89939.1"/>
    </source>
</evidence>
<evidence type="ECO:0000256" key="2">
    <source>
        <dbReference type="ARBA" id="ARBA00022475"/>
    </source>
</evidence>
<dbReference type="Gene3D" id="3.10.20.30">
    <property type="match status" value="1"/>
</dbReference>
<dbReference type="CDD" id="cd00207">
    <property type="entry name" value="fer2"/>
    <property type="match status" value="1"/>
</dbReference>
<organism evidence="6 7">
    <name type="scientific">Enhydrobacter aerosaccus</name>
    <dbReference type="NCBI Taxonomy" id="225324"/>
    <lineage>
        <taxon>Bacteria</taxon>
        <taxon>Pseudomonadati</taxon>
        <taxon>Pseudomonadota</taxon>
        <taxon>Alphaproteobacteria</taxon>
        <taxon>Hyphomicrobiales</taxon>
        <taxon>Enhydrobacter</taxon>
    </lineage>
</organism>
<dbReference type="SUPFAM" id="SSF54292">
    <property type="entry name" value="2Fe-2S ferredoxin-like"/>
    <property type="match status" value="1"/>
</dbReference>
<proteinExistence type="predicted"/>
<keyword evidence="4" id="KW-1133">Transmembrane helix</keyword>
<sequence length="556" mass="60773">MVGRLRLWSAYILFFYVITHLLNHALGLISLRVVEEGRHWFVFLWHGLLGQILLYGALLVHLTLAYWALLRRRTLRLTPWEWTQFILGASIIPFGTLHVVGTRIAHDYFGVDTGYPWVLGSLIAGTWLGVARQFGLVLVVWIHACIGLHFAWRLRPWYRTWLPALYAVALLVPAAGLGGAAIALRDFAELAQQPGFLNNIFDLVHAPDRAGIASLYATSDILVGLSGALLLACFGARPLRDLWERRAGVVHLNYGEGRTVSAPTGLSILEMSRLGRIPHASVCGGRGRCSTCRVRIGGPDRALLPPPAPDEQKVLARVGAPENVRLACQLRPPPGRYRVTPLLPASSGPVEAYRRQPQAHGGERFVAILFADIRGFTSISEGRLPYDVVFLLNRYFRATGQAVQAAGGRLDKFIGDGVMAIFGLNSEPQKACRQALDAARRMSLALDDLNEALSGDLDQPLRIGIGLHAGPAIVGEMGFERTSSLTAIGDTVNTASRLETLTKDFGVELVVSEDLLARAGVELPDSPRYEVEIRGRHGHLSVRALARAADLTTLSS</sequence>
<name>A0A1T4PEN2_9HYPH</name>
<dbReference type="GO" id="GO:0051536">
    <property type="term" value="F:iron-sulfur cluster binding"/>
    <property type="evidence" value="ECO:0007669"/>
    <property type="project" value="InterPro"/>
</dbReference>
<gene>
    <name evidence="6" type="ORF">SAMN02745126_02776</name>
</gene>
<dbReference type="PANTHER" id="PTHR43081:SF17">
    <property type="entry name" value="BLL5647 PROTEIN"/>
    <property type="match status" value="1"/>
</dbReference>
<evidence type="ECO:0000256" key="3">
    <source>
        <dbReference type="ARBA" id="ARBA00023136"/>
    </source>
</evidence>
<dbReference type="PANTHER" id="PTHR43081">
    <property type="entry name" value="ADENYLATE CYCLASE, TERMINAL-DIFFERENTIATION SPECIFIC-RELATED"/>
    <property type="match status" value="1"/>
</dbReference>
<dbReference type="SUPFAM" id="SSF81343">
    <property type="entry name" value="Fumarate reductase respiratory complex transmembrane subunits"/>
    <property type="match status" value="1"/>
</dbReference>
<dbReference type="Pfam" id="PF00211">
    <property type="entry name" value="Guanylate_cyc"/>
    <property type="match status" value="1"/>
</dbReference>
<feature type="transmembrane region" description="Helical" evidence="4">
    <location>
        <begin position="164"/>
        <end position="184"/>
    </location>
</feature>
<dbReference type="SMART" id="SM00044">
    <property type="entry name" value="CYCc"/>
    <property type="match status" value="1"/>
</dbReference>
<dbReference type="Gene3D" id="3.30.70.1230">
    <property type="entry name" value="Nucleotide cyclase"/>
    <property type="match status" value="1"/>
</dbReference>
<dbReference type="OrthoDB" id="9762462at2"/>
<dbReference type="Proteomes" id="UP000190092">
    <property type="component" value="Unassembled WGS sequence"/>
</dbReference>
<feature type="transmembrane region" description="Helical" evidence="4">
    <location>
        <begin position="43"/>
        <end position="70"/>
    </location>
</feature>
<dbReference type="InterPro" id="IPR050697">
    <property type="entry name" value="Adenylyl/Guanylyl_Cyclase_3/4"/>
</dbReference>
<dbReference type="Pfam" id="PF00111">
    <property type="entry name" value="Fer2"/>
    <property type="match status" value="1"/>
</dbReference>
<evidence type="ECO:0000256" key="4">
    <source>
        <dbReference type="SAM" id="Phobius"/>
    </source>
</evidence>
<keyword evidence="3 4" id="KW-0472">Membrane</keyword>
<dbReference type="GO" id="GO:0004016">
    <property type="term" value="F:adenylate cyclase activity"/>
    <property type="evidence" value="ECO:0007669"/>
    <property type="project" value="UniProtKB-ARBA"/>
</dbReference>
<dbReference type="EMBL" id="FUWJ01000002">
    <property type="protein sequence ID" value="SJZ89939.1"/>
    <property type="molecule type" value="Genomic_DNA"/>
</dbReference>
<feature type="transmembrane region" description="Helical" evidence="4">
    <location>
        <begin position="82"/>
        <end position="101"/>
    </location>
</feature>
<evidence type="ECO:0000313" key="7">
    <source>
        <dbReference type="Proteomes" id="UP000190092"/>
    </source>
</evidence>
<accession>A0A1T4PEN2</accession>
<keyword evidence="2" id="KW-1003">Cell membrane</keyword>
<dbReference type="InterPro" id="IPR001041">
    <property type="entry name" value="2Fe-2S_ferredoxin-type"/>
</dbReference>
<dbReference type="CDD" id="cd07302">
    <property type="entry name" value="CHD"/>
    <property type="match status" value="1"/>
</dbReference>
<dbReference type="STRING" id="225324.SAMN02745126_02776"/>
<dbReference type="GO" id="GO:0005886">
    <property type="term" value="C:plasma membrane"/>
    <property type="evidence" value="ECO:0007669"/>
    <property type="project" value="UniProtKB-SubCell"/>
</dbReference>
<protein>
    <submittedName>
        <fullName evidence="6">Adenylate cyclase</fullName>
    </submittedName>
</protein>
<comment type="subcellular location">
    <subcellularLocation>
        <location evidence="1">Cell membrane</location>
        <topology evidence="1">Multi-pass membrane protein</topology>
    </subcellularLocation>
</comment>
<evidence type="ECO:0000256" key="1">
    <source>
        <dbReference type="ARBA" id="ARBA00004651"/>
    </source>
</evidence>
<keyword evidence="4" id="KW-0812">Transmembrane</keyword>
<evidence type="ECO:0000259" key="5">
    <source>
        <dbReference type="PROSITE" id="PS50125"/>
    </source>
</evidence>
<dbReference type="PROSITE" id="PS50125">
    <property type="entry name" value="GUANYLATE_CYCLASE_2"/>
    <property type="match status" value="1"/>
</dbReference>
<dbReference type="AlphaFoldDB" id="A0A1T4PEN2"/>
<keyword evidence="7" id="KW-1185">Reference proteome</keyword>
<dbReference type="InterPro" id="IPR036010">
    <property type="entry name" value="2Fe-2S_ferredoxin-like_sf"/>
</dbReference>
<dbReference type="GO" id="GO:0035556">
    <property type="term" value="P:intracellular signal transduction"/>
    <property type="evidence" value="ECO:0007669"/>
    <property type="project" value="InterPro"/>
</dbReference>
<dbReference type="InterPro" id="IPR001054">
    <property type="entry name" value="A/G_cyclase"/>
</dbReference>
<dbReference type="InterPro" id="IPR029787">
    <property type="entry name" value="Nucleotide_cyclase"/>
</dbReference>
<reference evidence="7" key="1">
    <citation type="submission" date="2017-02" db="EMBL/GenBank/DDBJ databases">
        <authorList>
            <person name="Varghese N."/>
            <person name="Submissions S."/>
        </authorList>
    </citation>
    <scope>NUCLEOTIDE SEQUENCE [LARGE SCALE GENOMIC DNA]</scope>
    <source>
        <strain evidence="7">ATCC 27094</strain>
    </source>
</reference>
<dbReference type="GO" id="GO:0006171">
    <property type="term" value="P:cAMP biosynthetic process"/>
    <property type="evidence" value="ECO:0007669"/>
    <property type="project" value="TreeGrafter"/>
</dbReference>
<dbReference type="InterPro" id="IPR034804">
    <property type="entry name" value="SQR/QFR_C/D"/>
</dbReference>
<dbReference type="RefSeq" id="WP_085934422.1">
    <property type="nucleotide sequence ID" value="NZ_FUWJ01000002.1"/>
</dbReference>
<feature type="domain" description="Guanylate cyclase" evidence="5">
    <location>
        <begin position="367"/>
        <end position="499"/>
    </location>
</feature>